<keyword evidence="4" id="KW-1185">Reference proteome</keyword>
<evidence type="ECO:0000256" key="1">
    <source>
        <dbReference type="SAM" id="MobiDB-lite"/>
    </source>
</evidence>
<organism evidence="3 4">
    <name type="scientific">Cercospora berteroae</name>
    <dbReference type="NCBI Taxonomy" id="357750"/>
    <lineage>
        <taxon>Eukaryota</taxon>
        <taxon>Fungi</taxon>
        <taxon>Dikarya</taxon>
        <taxon>Ascomycota</taxon>
        <taxon>Pezizomycotina</taxon>
        <taxon>Dothideomycetes</taxon>
        <taxon>Dothideomycetidae</taxon>
        <taxon>Mycosphaerellales</taxon>
        <taxon>Mycosphaerellaceae</taxon>
        <taxon>Cercospora</taxon>
    </lineage>
</organism>
<evidence type="ECO:0000256" key="2">
    <source>
        <dbReference type="SAM" id="SignalP"/>
    </source>
</evidence>
<dbReference type="EMBL" id="PNEN01001745">
    <property type="protein sequence ID" value="PPJ51641.1"/>
    <property type="molecule type" value="Genomic_DNA"/>
</dbReference>
<feature type="signal peptide" evidence="2">
    <location>
        <begin position="1"/>
        <end position="17"/>
    </location>
</feature>
<dbReference type="OrthoDB" id="271448at2759"/>
<dbReference type="Proteomes" id="UP000237631">
    <property type="component" value="Unassembled WGS sequence"/>
</dbReference>
<evidence type="ECO:0000313" key="4">
    <source>
        <dbReference type="Proteomes" id="UP000237631"/>
    </source>
</evidence>
<feature type="compositionally biased region" description="Pro residues" evidence="1">
    <location>
        <begin position="103"/>
        <end position="120"/>
    </location>
</feature>
<reference evidence="4" key="1">
    <citation type="journal article" date="2017" name="bioRxiv">
        <title>Conservation of a gene cluster reveals novel cercosporin biosynthetic mechanisms and extends production to the genus Colletotrichum.</title>
        <authorList>
            <person name="de Jonge R."/>
            <person name="Ebert M.K."/>
            <person name="Huitt-Roehl C.R."/>
            <person name="Pal P."/>
            <person name="Suttle J.C."/>
            <person name="Spanner R.E."/>
            <person name="Neubauer J.D."/>
            <person name="Jurick W.M.II."/>
            <person name="Stott K.A."/>
            <person name="Secor G.A."/>
            <person name="Thomma B.P.H.J."/>
            <person name="Van de Peer Y."/>
            <person name="Townsend C.A."/>
            <person name="Bolton M.D."/>
        </authorList>
    </citation>
    <scope>NUCLEOTIDE SEQUENCE [LARGE SCALE GENOMIC DNA]</scope>
    <source>
        <strain evidence="4">CBS538.71</strain>
    </source>
</reference>
<dbReference type="PANTHER" id="PTHR36578">
    <property type="entry name" value="CHROMOSOME 15, WHOLE GENOME SHOTGUN SEQUENCE"/>
    <property type="match status" value="1"/>
</dbReference>
<keyword evidence="2" id="KW-0732">Signal</keyword>
<dbReference type="STRING" id="357750.A0A2S6BW01"/>
<proteinExistence type="predicted"/>
<evidence type="ECO:0000313" key="3">
    <source>
        <dbReference type="EMBL" id="PPJ51641.1"/>
    </source>
</evidence>
<sequence length="404" mass="43649">MKSSFAIAAALAPLTLAQGTLNVQEIHNAPAPTATAPPEVNSVDMAAVEASLSSAVSAATATATAAPAKFRMARAADPTFWWPGKDKDCNPWAWWKPCQPNNPGHPSPNPHPEPNPPQPKPDNACQVQEPGAGPTIRDPDTPAAFLNNQQIKDAATKASTPSGYKQVFQNLQAAYQGASYLTYKNLDSYSPEACAAFCNSEKCSSFNIYFERAPSVNPNTDANNQAANCPNPPSTTYIRCAIYGAAIDAKGATNSGQFRDQFQVVIAGSNGYTKPGAPISCPGYQTPKPCDGAIGDKGKDWWLGDKFFPGGFNPDFCRIFAKVQTAKNIAAAKAKGSKNYSPCNSFNAFEVYEDGEMVGTYCKLFTEKLPVAWAEWKKEIIFGKTWECKNSWFYDIINKDFGKF</sequence>
<name>A0A2S6BW01_9PEZI</name>
<comment type="caution">
    <text evidence="3">The sequence shown here is derived from an EMBL/GenBank/DDBJ whole genome shotgun (WGS) entry which is preliminary data.</text>
</comment>
<gene>
    <name evidence="3" type="ORF">CBER1_08813</name>
</gene>
<accession>A0A2S6BW01</accession>
<dbReference type="PANTHER" id="PTHR36578:SF1">
    <property type="entry name" value="APPLE DOMAIN-CONTAINING PROTEIN"/>
    <property type="match status" value="1"/>
</dbReference>
<feature type="region of interest" description="Disordered" evidence="1">
    <location>
        <begin position="100"/>
        <end position="140"/>
    </location>
</feature>
<protein>
    <recommendedName>
        <fullName evidence="5">Apple domain-containing protein</fullName>
    </recommendedName>
</protein>
<dbReference type="AlphaFoldDB" id="A0A2S6BW01"/>
<feature type="chain" id="PRO_5015511763" description="Apple domain-containing protein" evidence="2">
    <location>
        <begin position="18"/>
        <end position="404"/>
    </location>
</feature>
<evidence type="ECO:0008006" key="5">
    <source>
        <dbReference type="Google" id="ProtNLM"/>
    </source>
</evidence>